<dbReference type="InterPro" id="IPR050639">
    <property type="entry name" value="SSR_resolvase"/>
</dbReference>
<dbReference type="Gene3D" id="3.40.50.1390">
    <property type="entry name" value="Resolvase, N-terminal catalytic domain"/>
    <property type="match status" value="1"/>
</dbReference>
<evidence type="ECO:0000256" key="1">
    <source>
        <dbReference type="SAM" id="Coils"/>
    </source>
</evidence>
<dbReference type="Pfam" id="PF13408">
    <property type="entry name" value="Zn_ribbon_recom"/>
    <property type="match status" value="1"/>
</dbReference>
<dbReference type="SUPFAM" id="SSF53041">
    <property type="entry name" value="Resolvase-like"/>
    <property type="match status" value="1"/>
</dbReference>
<dbReference type="RefSeq" id="WP_055052371.1">
    <property type="nucleotide sequence ID" value="NZ_CYZA01000001.1"/>
</dbReference>
<name>A0A173WC17_9FIRM</name>
<dbReference type="PROSITE" id="PS51736">
    <property type="entry name" value="RECOMBINASES_3"/>
    <property type="match status" value="1"/>
</dbReference>
<dbReference type="Gene3D" id="3.90.1750.20">
    <property type="entry name" value="Putative Large Serine Recombinase, Chain B, Domain 2"/>
    <property type="match status" value="1"/>
</dbReference>
<dbReference type="InterPro" id="IPR006119">
    <property type="entry name" value="Resolv_N"/>
</dbReference>
<dbReference type="InterPro" id="IPR025378">
    <property type="entry name" value="DUF4368"/>
</dbReference>
<sequence>MVMMNGMEYTGMDAILAGSFRAAIYCRLSKDDDLDGESASIANQRDMLENYCEKQGWEVVAVYQDDGYTGLNMERPDLKRMLKAIERRQANLVITKDLSRLGRNYLQTGFLIEDFFPRHGVRYIAMNDGIDTMRDNNDIAPFKNILNEMYSKDISKKVHSSYLLKAQKGQFTGCLAPFGYQKDPEDKNHLLIDEETAPIVRRLFAWALEGHGPNYIRRRLEEEKIPCPTYWNRVRGLRNVSTKWEKKDPVNGRYIWDFTVIKDILMNPVYTGAIASQKKEYRFKIGTIGEKKPEEWIVVENQHEPLVDRKTFDIVQRKLKSRQRPRQTGEISLFAGLIKCGECGKSLTIRYTNEKHPKQIYSCKTYNAYGKQHCSQHRVEYDTLYRLVLNKIRECARAALMDGEAVAGKLSDTCEAEQKGQREALERSLAKDEERIDVLEKMVLRLYEDMVAGRISEANFNLLMEKTQKEQAELKTRVEEGRKKLADEIRLACDARQWVEAIQEYADITELDAATLNRLIKEIVVHESIDSDKTRHISIEIHFNLKPIPEVEQVTA</sequence>
<dbReference type="InterPro" id="IPR011109">
    <property type="entry name" value="DNA_bind_recombinase_dom"/>
</dbReference>
<dbReference type="Proteomes" id="UP000095447">
    <property type="component" value="Unassembled WGS sequence"/>
</dbReference>
<protein>
    <submittedName>
        <fullName evidence="4">Resolvase, N terminal domain</fullName>
    </submittedName>
</protein>
<feature type="domain" description="Resolvase/invertase-type recombinase catalytic" evidence="2">
    <location>
        <begin position="21"/>
        <end position="169"/>
    </location>
</feature>
<dbReference type="GO" id="GO:0003677">
    <property type="term" value="F:DNA binding"/>
    <property type="evidence" value="ECO:0007669"/>
    <property type="project" value="InterPro"/>
</dbReference>
<dbReference type="Pfam" id="PF00239">
    <property type="entry name" value="Resolvase"/>
    <property type="match status" value="1"/>
</dbReference>
<dbReference type="SMART" id="SM00857">
    <property type="entry name" value="Resolvase"/>
    <property type="match status" value="1"/>
</dbReference>
<evidence type="ECO:0000259" key="3">
    <source>
        <dbReference type="PROSITE" id="PS51737"/>
    </source>
</evidence>
<dbReference type="InterPro" id="IPR025827">
    <property type="entry name" value="Zn_ribbon_recom_dom"/>
</dbReference>
<dbReference type="STRING" id="657314.CK5_04510"/>
<dbReference type="InterPro" id="IPR036162">
    <property type="entry name" value="Resolvase-like_N_sf"/>
</dbReference>
<dbReference type="PROSITE" id="PS51737">
    <property type="entry name" value="RECOMBINASE_DNA_BIND"/>
    <property type="match status" value="1"/>
</dbReference>
<dbReference type="PANTHER" id="PTHR30461">
    <property type="entry name" value="DNA-INVERTASE FROM LAMBDOID PROPHAGE"/>
    <property type="match status" value="1"/>
</dbReference>
<dbReference type="EMBL" id="CYZA01000001">
    <property type="protein sequence ID" value="CUN35985.1"/>
    <property type="molecule type" value="Genomic_DNA"/>
</dbReference>
<dbReference type="Pfam" id="PF14287">
    <property type="entry name" value="DUF4368"/>
    <property type="match status" value="1"/>
</dbReference>
<organism evidence="4 5">
    <name type="scientific">Blautia obeum</name>
    <dbReference type="NCBI Taxonomy" id="40520"/>
    <lineage>
        <taxon>Bacteria</taxon>
        <taxon>Bacillati</taxon>
        <taxon>Bacillota</taxon>
        <taxon>Clostridia</taxon>
        <taxon>Lachnospirales</taxon>
        <taxon>Lachnospiraceae</taxon>
        <taxon>Blautia</taxon>
    </lineage>
</organism>
<feature type="coiled-coil region" evidence="1">
    <location>
        <begin position="415"/>
        <end position="484"/>
    </location>
</feature>
<gene>
    <name evidence="4" type="ORF">ERS852395_00029</name>
</gene>
<dbReference type="AlphaFoldDB" id="A0A173WC17"/>
<accession>A0A173WC17</accession>
<proteinExistence type="predicted"/>
<reference evidence="4 5" key="1">
    <citation type="submission" date="2015-09" db="EMBL/GenBank/DDBJ databases">
        <authorList>
            <consortium name="Pathogen Informatics"/>
        </authorList>
    </citation>
    <scope>NUCLEOTIDE SEQUENCE [LARGE SCALE GENOMIC DNA]</scope>
    <source>
        <strain evidence="4 5">2789STDY5608838</strain>
    </source>
</reference>
<dbReference type="GO" id="GO:0000150">
    <property type="term" value="F:DNA strand exchange activity"/>
    <property type="evidence" value="ECO:0007669"/>
    <property type="project" value="InterPro"/>
</dbReference>
<evidence type="ECO:0000313" key="4">
    <source>
        <dbReference type="EMBL" id="CUN35985.1"/>
    </source>
</evidence>
<keyword evidence="1" id="KW-0175">Coiled coil</keyword>
<evidence type="ECO:0000259" key="2">
    <source>
        <dbReference type="PROSITE" id="PS51736"/>
    </source>
</evidence>
<evidence type="ECO:0000313" key="5">
    <source>
        <dbReference type="Proteomes" id="UP000095447"/>
    </source>
</evidence>
<dbReference type="InterPro" id="IPR038109">
    <property type="entry name" value="DNA_bind_recomb_sf"/>
</dbReference>
<dbReference type="PANTHER" id="PTHR30461:SF23">
    <property type="entry name" value="DNA RECOMBINASE-RELATED"/>
    <property type="match status" value="1"/>
</dbReference>
<dbReference type="Pfam" id="PF07508">
    <property type="entry name" value="Recombinase"/>
    <property type="match status" value="1"/>
</dbReference>
<dbReference type="CDD" id="cd03770">
    <property type="entry name" value="SR_TndX_transposase"/>
    <property type="match status" value="1"/>
</dbReference>
<feature type="domain" description="Recombinase" evidence="3">
    <location>
        <begin position="177"/>
        <end position="325"/>
    </location>
</feature>